<evidence type="ECO:0000313" key="3">
    <source>
        <dbReference type="EMBL" id="OAB88944.1"/>
    </source>
</evidence>
<feature type="transmembrane region" description="Helical" evidence="2">
    <location>
        <begin position="119"/>
        <end position="138"/>
    </location>
</feature>
<feature type="compositionally biased region" description="Low complexity" evidence="1">
    <location>
        <begin position="76"/>
        <end position="100"/>
    </location>
</feature>
<evidence type="ECO:0000256" key="2">
    <source>
        <dbReference type="SAM" id="Phobius"/>
    </source>
</evidence>
<evidence type="ECO:0000313" key="4">
    <source>
        <dbReference type="Proteomes" id="UP000076976"/>
    </source>
</evidence>
<accession>A0A176QGU1</accession>
<feature type="transmembrane region" description="Helical" evidence="2">
    <location>
        <begin position="144"/>
        <end position="161"/>
    </location>
</feature>
<dbReference type="AlphaFoldDB" id="A0A176QGU1"/>
<comment type="caution">
    <text evidence="3">The sequence shown here is derived from an EMBL/GenBank/DDBJ whole genome shotgun (WGS) entry which is preliminary data.</text>
</comment>
<dbReference type="STRING" id="262209.AWH69_04035"/>
<reference evidence="3 4" key="1">
    <citation type="submission" date="2016-01" db="EMBL/GenBank/DDBJ databases">
        <title>Janibacter melonis strain CD11_4 genome sequencing and assembly.</title>
        <authorList>
            <person name="Nair G.R."/>
            <person name="Kaur G."/>
            <person name="Chander A.M."/>
            <person name="Mayilraj S."/>
        </authorList>
    </citation>
    <scope>NUCLEOTIDE SEQUENCE [LARGE SCALE GENOMIC DNA]</scope>
    <source>
        <strain evidence="3 4">CD11-4</strain>
    </source>
</reference>
<evidence type="ECO:0000256" key="1">
    <source>
        <dbReference type="SAM" id="MobiDB-lite"/>
    </source>
</evidence>
<feature type="region of interest" description="Disordered" evidence="1">
    <location>
        <begin position="76"/>
        <end position="108"/>
    </location>
</feature>
<dbReference type="EMBL" id="LQZG01000001">
    <property type="protein sequence ID" value="OAB88944.1"/>
    <property type="molecule type" value="Genomic_DNA"/>
</dbReference>
<keyword evidence="2" id="KW-0812">Transmembrane</keyword>
<keyword evidence="4" id="KW-1185">Reference proteome</keyword>
<name>A0A176QGU1_9MICO</name>
<gene>
    <name evidence="3" type="ORF">AWH69_04035</name>
</gene>
<keyword evidence="2" id="KW-1133">Transmembrane helix</keyword>
<dbReference type="Proteomes" id="UP000076976">
    <property type="component" value="Unassembled WGS sequence"/>
</dbReference>
<sequence>MIERATTRPETSANDYGVLEAEMLAAWFDVDTDDVDTAVIPRLALGHHVVVPVELPAGATTAPVSQAPATAPAAATAPAPAPAVPASAAAPAPSPVASPSTRHRHASAESLDAVRRNQVALAVVVTAIVLLGAAVGLIGGWVALAGYALLVGGLLLAQHLVNRRYTARHTRHVPRHG</sequence>
<dbReference type="RefSeq" id="WP_068271800.1">
    <property type="nucleotide sequence ID" value="NZ_LQZG01000001.1"/>
</dbReference>
<protein>
    <submittedName>
        <fullName evidence="3">Uncharacterized protein</fullName>
    </submittedName>
</protein>
<organism evidence="3 4">
    <name type="scientific">Janibacter melonis</name>
    <dbReference type="NCBI Taxonomy" id="262209"/>
    <lineage>
        <taxon>Bacteria</taxon>
        <taxon>Bacillati</taxon>
        <taxon>Actinomycetota</taxon>
        <taxon>Actinomycetes</taxon>
        <taxon>Micrococcales</taxon>
        <taxon>Intrasporangiaceae</taxon>
        <taxon>Janibacter</taxon>
    </lineage>
</organism>
<keyword evidence="2" id="KW-0472">Membrane</keyword>
<proteinExistence type="predicted"/>